<reference evidence="1" key="1">
    <citation type="submission" date="2018-02" db="EMBL/GenBank/DDBJ databases">
        <title>Rhizophora mucronata_Transcriptome.</title>
        <authorList>
            <person name="Meera S.P."/>
            <person name="Sreeshan A."/>
            <person name="Augustine A."/>
        </authorList>
    </citation>
    <scope>NUCLEOTIDE SEQUENCE</scope>
    <source>
        <tissue evidence="1">Leaf</tissue>
    </source>
</reference>
<evidence type="ECO:0000313" key="1">
    <source>
        <dbReference type="EMBL" id="MBX43366.1"/>
    </source>
</evidence>
<proteinExistence type="predicted"/>
<dbReference type="AlphaFoldDB" id="A0A2P2NLL7"/>
<sequence>MVNDSEVNYAHDILYSVVRRVMADVWSRSQLAFDQTRTKHFEGTQNNGPLASINVLQFLYAN</sequence>
<name>A0A2P2NLL7_RHIMU</name>
<accession>A0A2P2NLL7</accession>
<organism evidence="1">
    <name type="scientific">Rhizophora mucronata</name>
    <name type="common">Asiatic mangrove</name>
    <dbReference type="NCBI Taxonomy" id="61149"/>
    <lineage>
        <taxon>Eukaryota</taxon>
        <taxon>Viridiplantae</taxon>
        <taxon>Streptophyta</taxon>
        <taxon>Embryophyta</taxon>
        <taxon>Tracheophyta</taxon>
        <taxon>Spermatophyta</taxon>
        <taxon>Magnoliopsida</taxon>
        <taxon>eudicotyledons</taxon>
        <taxon>Gunneridae</taxon>
        <taxon>Pentapetalae</taxon>
        <taxon>rosids</taxon>
        <taxon>fabids</taxon>
        <taxon>Malpighiales</taxon>
        <taxon>Rhizophoraceae</taxon>
        <taxon>Rhizophora</taxon>
    </lineage>
</organism>
<dbReference type="EMBL" id="GGEC01062882">
    <property type="protein sequence ID" value="MBX43366.1"/>
    <property type="molecule type" value="Transcribed_RNA"/>
</dbReference>
<protein>
    <submittedName>
        <fullName evidence="1">Uncharacterized protein</fullName>
    </submittedName>
</protein>